<protein>
    <submittedName>
        <fullName evidence="1">28446_t:CDS:1</fullName>
    </submittedName>
</protein>
<dbReference type="OrthoDB" id="2408098at2759"/>
<proteinExistence type="predicted"/>
<reference evidence="1" key="1">
    <citation type="submission" date="2021-06" db="EMBL/GenBank/DDBJ databases">
        <authorList>
            <person name="Kallberg Y."/>
            <person name="Tangrot J."/>
            <person name="Rosling A."/>
        </authorList>
    </citation>
    <scope>NUCLEOTIDE SEQUENCE</scope>
    <source>
        <strain evidence="1">MA453B</strain>
    </source>
</reference>
<dbReference type="EMBL" id="CAJVPY010002620">
    <property type="protein sequence ID" value="CAG8566700.1"/>
    <property type="molecule type" value="Genomic_DNA"/>
</dbReference>
<evidence type="ECO:0000313" key="1">
    <source>
        <dbReference type="EMBL" id="CAG8566700.1"/>
    </source>
</evidence>
<keyword evidence="2" id="KW-1185">Reference proteome</keyword>
<evidence type="ECO:0000313" key="2">
    <source>
        <dbReference type="Proteomes" id="UP000789405"/>
    </source>
</evidence>
<dbReference type="Proteomes" id="UP000789405">
    <property type="component" value="Unassembled WGS sequence"/>
</dbReference>
<gene>
    <name evidence="1" type="ORF">DERYTH_LOCUS6003</name>
</gene>
<dbReference type="AlphaFoldDB" id="A0A9N9BJW3"/>
<name>A0A9N9BJW3_9GLOM</name>
<accession>A0A9N9BJW3</accession>
<comment type="caution">
    <text evidence="1">The sequence shown here is derived from an EMBL/GenBank/DDBJ whole genome shotgun (WGS) entry which is preliminary data.</text>
</comment>
<sequence>MEALRVNFCEAPTENAVIPDVKVTIPDTYIQPNIDNEMLSNLNFRVANVAELTDVIGTIESFTDSLVDDLLRIAKLNDWPFDIRNQPPCKLYIEGDPYVLSNLGFVINMEDNSCSRGLLLIFTILWDKHLRNISASNGFGETQIAADVLACVSENIRSLGIPEYGDQILWVIRVISTRVTFYKAEIPAKYLNELERGLPQRQSVKIQRWPANNNLKAGFDLTEPNGRRSVLTALAKIRSSLLHENDD</sequence>
<organism evidence="1 2">
    <name type="scientific">Dentiscutata erythropus</name>
    <dbReference type="NCBI Taxonomy" id="1348616"/>
    <lineage>
        <taxon>Eukaryota</taxon>
        <taxon>Fungi</taxon>
        <taxon>Fungi incertae sedis</taxon>
        <taxon>Mucoromycota</taxon>
        <taxon>Glomeromycotina</taxon>
        <taxon>Glomeromycetes</taxon>
        <taxon>Diversisporales</taxon>
        <taxon>Gigasporaceae</taxon>
        <taxon>Dentiscutata</taxon>
    </lineage>
</organism>